<keyword evidence="2" id="KW-1185">Reference proteome</keyword>
<evidence type="ECO:0000313" key="1">
    <source>
        <dbReference type="EMBL" id="KAJ8557434.1"/>
    </source>
</evidence>
<gene>
    <name evidence="1" type="ORF">K7X08_003059</name>
</gene>
<name>A0A9Q1MEN7_9SOLA</name>
<evidence type="ECO:0000313" key="2">
    <source>
        <dbReference type="Proteomes" id="UP001152561"/>
    </source>
</evidence>
<organism evidence="1 2">
    <name type="scientific">Anisodus acutangulus</name>
    <dbReference type="NCBI Taxonomy" id="402998"/>
    <lineage>
        <taxon>Eukaryota</taxon>
        <taxon>Viridiplantae</taxon>
        <taxon>Streptophyta</taxon>
        <taxon>Embryophyta</taxon>
        <taxon>Tracheophyta</taxon>
        <taxon>Spermatophyta</taxon>
        <taxon>Magnoliopsida</taxon>
        <taxon>eudicotyledons</taxon>
        <taxon>Gunneridae</taxon>
        <taxon>Pentapetalae</taxon>
        <taxon>asterids</taxon>
        <taxon>lamiids</taxon>
        <taxon>Solanales</taxon>
        <taxon>Solanaceae</taxon>
        <taxon>Solanoideae</taxon>
        <taxon>Hyoscyameae</taxon>
        <taxon>Anisodus</taxon>
    </lineage>
</organism>
<accession>A0A9Q1MEN7</accession>
<sequence length="128" mass="14309">MTVTPSTLSRASSYLRACSFHSSERKIGFVRERKMQRVRVSSHRAPVQRLGDSQMTLSPKFRIPVDDHMACRTVYCCDNRIVVVGRNLHVAVGHITSQGCSFSVHWQVVDAPESLSDFTPSSAQVLFA</sequence>
<protein>
    <submittedName>
        <fullName evidence="1">Uncharacterized protein</fullName>
    </submittedName>
</protein>
<dbReference type="EMBL" id="JAJAGQ010000007">
    <property type="protein sequence ID" value="KAJ8557434.1"/>
    <property type="molecule type" value="Genomic_DNA"/>
</dbReference>
<proteinExistence type="predicted"/>
<comment type="caution">
    <text evidence="1">The sequence shown here is derived from an EMBL/GenBank/DDBJ whole genome shotgun (WGS) entry which is preliminary data.</text>
</comment>
<dbReference type="AlphaFoldDB" id="A0A9Q1MEN7"/>
<dbReference type="Proteomes" id="UP001152561">
    <property type="component" value="Unassembled WGS sequence"/>
</dbReference>
<reference evidence="2" key="1">
    <citation type="journal article" date="2023" name="Proc. Natl. Acad. Sci. U.S.A.">
        <title>Genomic and structural basis for evolution of tropane alkaloid biosynthesis.</title>
        <authorList>
            <person name="Wanga Y.-J."/>
            <person name="Taina T."/>
            <person name="Yua J.-Y."/>
            <person name="Lia J."/>
            <person name="Xua B."/>
            <person name="Chenc J."/>
            <person name="D'Auriad J.C."/>
            <person name="Huanga J.-P."/>
            <person name="Huanga S.-X."/>
        </authorList>
    </citation>
    <scope>NUCLEOTIDE SEQUENCE [LARGE SCALE GENOMIC DNA]</scope>
    <source>
        <strain evidence="2">cv. KIB-2019</strain>
    </source>
</reference>